<dbReference type="eggNOG" id="COG1172">
    <property type="taxonomic scope" value="Bacteria"/>
</dbReference>
<dbReference type="EMBL" id="AM849034">
    <property type="protein sequence ID" value="CAQ03021.1"/>
    <property type="molecule type" value="Genomic_DNA"/>
</dbReference>
<accession>B0RCD3</accession>
<dbReference type="AlphaFoldDB" id="B0RCD3"/>
<feature type="transmembrane region" description="Helical" evidence="6">
    <location>
        <begin position="44"/>
        <end position="63"/>
    </location>
</feature>
<evidence type="ECO:0000256" key="3">
    <source>
        <dbReference type="ARBA" id="ARBA00022692"/>
    </source>
</evidence>
<dbReference type="STRING" id="31964.CMS2950"/>
<feature type="transmembrane region" description="Helical" evidence="6">
    <location>
        <begin position="194"/>
        <end position="219"/>
    </location>
</feature>
<feature type="transmembrane region" description="Helical" evidence="6">
    <location>
        <begin position="248"/>
        <end position="268"/>
    </location>
</feature>
<proteinExistence type="predicted"/>
<evidence type="ECO:0000256" key="2">
    <source>
        <dbReference type="ARBA" id="ARBA00022475"/>
    </source>
</evidence>
<feature type="transmembrane region" description="Helical" evidence="6">
    <location>
        <begin position="152"/>
        <end position="173"/>
    </location>
</feature>
<evidence type="ECO:0000256" key="4">
    <source>
        <dbReference type="ARBA" id="ARBA00022989"/>
    </source>
</evidence>
<organism evidence="7 8">
    <name type="scientific">Clavibacter sepedonicus</name>
    <name type="common">Clavibacter michiganensis subsp. sepedonicus</name>
    <dbReference type="NCBI Taxonomy" id="31964"/>
    <lineage>
        <taxon>Bacteria</taxon>
        <taxon>Bacillati</taxon>
        <taxon>Actinomycetota</taxon>
        <taxon>Actinomycetes</taxon>
        <taxon>Micrococcales</taxon>
        <taxon>Microbacteriaceae</taxon>
        <taxon>Clavibacter</taxon>
    </lineage>
</organism>
<dbReference type="HOGENOM" id="CLU_028880_0_2_11"/>
<dbReference type="GO" id="GO:0005886">
    <property type="term" value="C:plasma membrane"/>
    <property type="evidence" value="ECO:0007669"/>
    <property type="project" value="UniProtKB-SubCell"/>
</dbReference>
<dbReference type="KEGG" id="cms:CMS2950"/>
<dbReference type="GO" id="GO:0022857">
    <property type="term" value="F:transmembrane transporter activity"/>
    <property type="evidence" value="ECO:0007669"/>
    <property type="project" value="InterPro"/>
</dbReference>
<protein>
    <submittedName>
        <fullName evidence="7">Sugar transport integral membrane protein</fullName>
    </submittedName>
</protein>
<comment type="subcellular location">
    <subcellularLocation>
        <location evidence="1">Cell membrane</location>
        <topology evidence="1">Multi-pass membrane protein</topology>
    </subcellularLocation>
</comment>
<evidence type="ECO:0000313" key="7">
    <source>
        <dbReference type="EMBL" id="CAQ03021.1"/>
    </source>
</evidence>
<dbReference type="Proteomes" id="UP000001318">
    <property type="component" value="Chromosome"/>
</dbReference>
<keyword evidence="7" id="KW-0762">Sugar transport</keyword>
<dbReference type="CDD" id="cd06579">
    <property type="entry name" value="TM_PBP1_transp_AraH_like"/>
    <property type="match status" value="1"/>
</dbReference>
<gene>
    <name evidence="7" type="ordered locus">CMS2950</name>
</gene>
<keyword evidence="2" id="KW-1003">Cell membrane</keyword>
<keyword evidence="3 6" id="KW-0812">Transmembrane</keyword>
<dbReference type="InterPro" id="IPR001851">
    <property type="entry name" value="ABC_transp_permease"/>
</dbReference>
<evidence type="ECO:0000256" key="5">
    <source>
        <dbReference type="ARBA" id="ARBA00023136"/>
    </source>
</evidence>
<sequence length="354" mass="36759">MLGRVTVSRTTAHTNPPTSALDLANEFLDRRTPLDRIRGVLHRYPAVSPAVVLVLAIIVFGLLNDRFLDPANLSLVTQQVAVVGTLAVAQTLIILTAGIDLSVGAVMVLTSMVIAQTASQNGLPAPAALVAGLVVGLAAGAFNGLLVTRLRLPPFIVTLGTLNIFVALTLLYSNGATVRGVDMPAALSWTGRTFDLAGVKISFGVVLMLVLYVLVAFILGKTAWGRHVYAVGDDKEAARLAGISVNRVLMSVYLAAGAILAVGAWIAIGRSNAASPNAGADLNLDSITAVVIGGTSLFGGRGTVWGTLLGALIVGVFRNGLSLAGLDVLYQTLAVGVLIIVAVSVDQWIRKVRK</sequence>
<keyword evidence="5 6" id="KW-0472">Membrane</keyword>
<evidence type="ECO:0000313" key="8">
    <source>
        <dbReference type="Proteomes" id="UP000001318"/>
    </source>
</evidence>
<feature type="transmembrane region" description="Helical" evidence="6">
    <location>
        <begin position="127"/>
        <end position="146"/>
    </location>
</feature>
<keyword evidence="4 6" id="KW-1133">Transmembrane helix</keyword>
<feature type="transmembrane region" description="Helical" evidence="6">
    <location>
        <begin position="83"/>
        <end position="115"/>
    </location>
</feature>
<evidence type="ECO:0000256" key="6">
    <source>
        <dbReference type="SAM" id="Phobius"/>
    </source>
</evidence>
<feature type="transmembrane region" description="Helical" evidence="6">
    <location>
        <begin position="329"/>
        <end position="349"/>
    </location>
</feature>
<keyword evidence="7" id="KW-0813">Transport</keyword>
<name>B0RCD3_CLASE</name>
<dbReference type="Pfam" id="PF02653">
    <property type="entry name" value="BPD_transp_2"/>
    <property type="match status" value="1"/>
</dbReference>
<dbReference type="PANTHER" id="PTHR32196:SF72">
    <property type="entry name" value="RIBOSE IMPORT PERMEASE PROTEIN RBSC"/>
    <property type="match status" value="1"/>
</dbReference>
<dbReference type="PANTHER" id="PTHR32196">
    <property type="entry name" value="ABC TRANSPORTER PERMEASE PROTEIN YPHD-RELATED-RELATED"/>
    <property type="match status" value="1"/>
</dbReference>
<feature type="transmembrane region" description="Helical" evidence="6">
    <location>
        <begin position="289"/>
        <end position="317"/>
    </location>
</feature>
<evidence type="ECO:0000256" key="1">
    <source>
        <dbReference type="ARBA" id="ARBA00004651"/>
    </source>
</evidence>
<keyword evidence="8" id="KW-1185">Reference proteome</keyword>
<reference evidence="7 8" key="1">
    <citation type="journal article" date="2008" name="J. Bacteriol.">
        <title>Genome of the actinomycete plant pathogen Clavibacter michiganensis subsp. sepedonicus suggests recent niche adaptation.</title>
        <authorList>
            <person name="Bentley S.D."/>
            <person name="Corton C."/>
            <person name="Brown S.E."/>
            <person name="Barron A."/>
            <person name="Clark L."/>
            <person name="Doggett J."/>
            <person name="Harris B."/>
            <person name="Ormond D."/>
            <person name="Quail M.A."/>
            <person name="May G."/>
            <person name="Francis D."/>
            <person name="Knudson D."/>
            <person name="Parkhill J."/>
            <person name="Ishimaru C.A."/>
        </authorList>
    </citation>
    <scope>NUCLEOTIDE SEQUENCE [LARGE SCALE GENOMIC DNA]</scope>
    <source>
        <strain evidence="8">ATCC 33113 / DSM 20744 / JCM 9667 / LMG 2889 / ICMP 2535 / C-1</strain>
    </source>
</reference>